<evidence type="ECO:0000313" key="2">
    <source>
        <dbReference type="EMBL" id="QEM04502.1"/>
    </source>
</evidence>
<protein>
    <recommendedName>
        <fullName evidence="6">Alpha-galactosidase</fullName>
    </recommendedName>
</protein>
<evidence type="ECO:0000313" key="5">
    <source>
        <dbReference type="Proteomes" id="UP000663940"/>
    </source>
</evidence>
<dbReference type="EMBL" id="CP043451">
    <property type="protein sequence ID" value="QEM04502.1"/>
    <property type="molecule type" value="Genomic_DNA"/>
</dbReference>
<evidence type="ECO:0000313" key="4">
    <source>
        <dbReference type="Proteomes" id="UP000250557"/>
    </source>
</evidence>
<gene>
    <name evidence="2" type="ORF">DIU31_013650</name>
    <name evidence="3" type="ORF">J3L21_13915</name>
</gene>
<proteinExistence type="predicted"/>
<sequence length="556" mass="62002">MQRRHFIKISAATGAAMLFSKLTYSALNGAAMMNAPDEVWAQSGTDWVKLTASNGSHYANKEISVSLKTNGNALGVFVSSPKQELNAIRLKWKHNTAASAKFLGDHWERSYGDLQWKTIAAGIKNPWYIIIHDDKQTACFGVKTGANSICWWGVNNDSVELTLDTTSGGVGVLLGDRQLHAADVITTNAKTGENTFTATHRFCKMMCEKPRIPKQPVYGINDWYFAYGNNSAELIKKTTAMMAELVTDHSNKPFSVIDAGWATYSPLLPGDGGWNDDFSKPNDKFKDMHALGDEIKKLGMRPGLWMRPLCAKHDEKASLLAPKIPGRDDPKNPVLDPTIPENIARIKHNFDVYKQWGYEMVKHDFTTYDIAGRWGFDMKDSFTSPGWHFNDRTKTNAEIILHLYGSIREAAGDGIYVIGCNTMSHLSAGVFELCRIGDDTSGHEWARTRKMGVNTLAFRLPQHNAFYAVDGDCVGLTKDIEWKRNKQWLQLLAESGAPLFISGQPEAMGEEQKKAVKTAFAQAAKVQPLGQPLDWMETITPTKWKLNGRVVDFDWA</sequence>
<evidence type="ECO:0000256" key="1">
    <source>
        <dbReference type="SAM" id="SignalP"/>
    </source>
</evidence>
<reference evidence="2 4" key="1">
    <citation type="submission" date="2019-08" db="EMBL/GenBank/DDBJ databases">
        <title>Comparative genome analysis confer to the adaptation heavy metal polluted environment.</title>
        <authorList>
            <person name="Li Y."/>
        </authorList>
    </citation>
    <scope>NUCLEOTIDE SEQUENCE [LARGE SCALE GENOMIC DNA]</scope>
    <source>
        <strain evidence="2 4">P2</strain>
    </source>
</reference>
<evidence type="ECO:0000313" key="3">
    <source>
        <dbReference type="EMBL" id="QTE53000.1"/>
    </source>
</evidence>
<dbReference type="RefSeq" id="WP_112657994.1">
    <property type="nucleotide sequence ID" value="NZ_CP043451.1"/>
</dbReference>
<dbReference type="Proteomes" id="UP000250557">
    <property type="component" value="Chromosome"/>
</dbReference>
<name>A0AAE6JGU3_9SPHI</name>
<reference evidence="3 5" key="2">
    <citation type="submission" date="2021-03" db="EMBL/GenBank/DDBJ databases">
        <title>Mucilaginibacter strains isolated from gold and copper mining confer multi heavy-metal resistance.</title>
        <authorList>
            <person name="Li Y."/>
        </authorList>
    </citation>
    <scope>NUCLEOTIDE SEQUENCE [LARGE SCALE GENOMIC DNA]</scope>
    <source>
        <strain evidence="3 5">P2-4</strain>
    </source>
</reference>
<feature type="chain" id="PRO_5042293813" description="Alpha-galactosidase" evidence="1">
    <location>
        <begin position="26"/>
        <end position="556"/>
    </location>
</feature>
<dbReference type="AlphaFoldDB" id="A0AAE6JGU3"/>
<dbReference type="Proteomes" id="UP000663940">
    <property type="component" value="Chromosome"/>
</dbReference>
<dbReference type="InterPro" id="IPR017853">
    <property type="entry name" value="GH"/>
</dbReference>
<dbReference type="SUPFAM" id="SSF51445">
    <property type="entry name" value="(Trans)glycosidases"/>
    <property type="match status" value="1"/>
</dbReference>
<organism evidence="2 4">
    <name type="scientific">Mucilaginibacter rubeus</name>
    <dbReference type="NCBI Taxonomy" id="2027860"/>
    <lineage>
        <taxon>Bacteria</taxon>
        <taxon>Pseudomonadati</taxon>
        <taxon>Bacteroidota</taxon>
        <taxon>Sphingobacteriia</taxon>
        <taxon>Sphingobacteriales</taxon>
        <taxon>Sphingobacteriaceae</taxon>
        <taxon>Mucilaginibacter</taxon>
    </lineage>
</organism>
<dbReference type="InterPro" id="IPR013785">
    <property type="entry name" value="Aldolase_TIM"/>
</dbReference>
<dbReference type="Gene3D" id="3.20.20.70">
    <property type="entry name" value="Aldolase class I"/>
    <property type="match status" value="1"/>
</dbReference>
<accession>A0AAE6JGU3</accession>
<evidence type="ECO:0008006" key="6">
    <source>
        <dbReference type="Google" id="ProtNLM"/>
    </source>
</evidence>
<feature type="signal peptide" evidence="1">
    <location>
        <begin position="1"/>
        <end position="25"/>
    </location>
</feature>
<dbReference type="EMBL" id="CP071880">
    <property type="protein sequence ID" value="QTE53000.1"/>
    <property type="molecule type" value="Genomic_DNA"/>
</dbReference>
<keyword evidence="5" id="KW-1185">Reference proteome</keyword>
<keyword evidence="1" id="KW-0732">Signal</keyword>